<name>A0A8S0WJ01_CYCAE</name>
<dbReference type="Proteomes" id="UP000467700">
    <property type="component" value="Unassembled WGS sequence"/>
</dbReference>
<dbReference type="AlphaFoldDB" id="A0A8S0WJ01"/>
<organism evidence="2 3">
    <name type="scientific">Cyclocybe aegerita</name>
    <name type="common">Black poplar mushroom</name>
    <name type="synonym">Agrocybe aegerita</name>
    <dbReference type="NCBI Taxonomy" id="1973307"/>
    <lineage>
        <taxon>Eukaryota</taxon>
        <taxon>Fungi</taxon>
        <taxon>Dikarya</taxon>
        <taxon>Basidiomycota</taxon>
        <taxon>Agaricomycotina</taxon>
        <taxon>Agaricomycetes</taxon>
        <taxon>Agaricomycetidae</taxon>
        <taxon>Agaricales</taxon>
        <taxon>Agaricineae</taxon>
        <taxon>Bolbitiaceae</taxon>
        <taxon>Cyclocybe</taxon>
    </lineage>
</organism>
<keyword evidence="3" id="KW-1185">Reference proteome</keyword>
<feature type="region of interest" description="Disordered" evidence="1">
    <location>
        <begin position="34"/>
        <end position="54"/>
    </location>
</feature>
<evidence type="ECO:0000313" key="3">
    <source>
        <dbReference type="Proteomes" id="UP000467700"/>
    </source>
</evidence>
<feature type="compositionally biased region" description="Pro residues" evidence="1">
    <location>
        <begin position="35"/>
        <end position="45"/>
    </location>
</feature>
<evidence type="ECO:0000313" key="2">
    <source>
        <dbReference type="EMBL" id="CAA7263433.1"/>
    </source>
</evidence>
<sequence>MAADVGTTISYPKILLKHVSLGLQLGVAVLRLVPPSEPPPSQPPPSRHRLTRLPSNQHKILRQVYLRLLCPLLSCFPPHLLAVRGDPWSTRPAQFHAHLLCLPPQPTSLLSMQFEEPAPASYRLNPHQLRNVIAVHNSAASATPASLPRPTPTMVNAHHDQAQLASANLAGMSSHGSMFSLPASP</sequence>
<proteinExistence type="predicted"/>
<evidence type="ECO:0000256" key="1">
    <source>
        <dbReference type="SAM" id="MobiDB-lite"/>
    </source>
</evidence>
<protein>
    <submittedName>
        <fullName evidence="2">Uncharacterized protein</fullName>
    </submittedName>
</protein>
<gene>
    <name evidence="2" type="ORF">AAE3_LOCUS5658</name>
</gene>
<reference evidence="2 3" key="1">
    <citation type="submission" date="2020-01" db="EMBL/GenBank/DDBJ databases">
        <authorList>
            <person name="Gupta K D."/>
        </authorList>
    </citation>
    <scope>NUCLEOTIDE SEQUENCE [LARGE SCALE GENOMIC DNA]</scope>
</reference>
<accession>A0A8S0WJ01</accession>
<dbReference type="EMBL" id="CACVBS010000039">
    <property type="protein sequence ID" value="CAA7263433.1"/>
    <property type="molecule type" value="Genomic_DNA"/>
</dbReference>
<comment type="caution">
    <text evidence="2">The sequence shown here is derived from an EMBL/GenBank/DDBJ whole genome shotgun (WGS) entry which is preliminary data.</text>
</comment>